<gene>
    <name evidence="1" type="ORF">APZ42_005270</name>
</gene>
<organism evidence="1 2">
    <name type="scientific">Daphnia magna</name>
    <dbReference type="NCBI Taxonomy" id="35525"/>
    <lineage>
        <taxon>Eukaryota</taxon>
        <taxon>Metazoa</taxon>
        <taxon>Ecdysozoa</taxon>
        <taxon>Arthropoda</taxon>
        <taxon>Crustacea</taxon>
        <taxon>Branchiopoda</taxon>
        <taxon>Diplostraca</taxon>
        <taxon>Cladocera</taxon>
        <taxon>Anomopoda</taxon>
        <taxon>Daphniidae</taxon>
        <taxon>Daphnia</taxon>
    </lineage>
</organism>
<accession>A0A164GJS1</accession>
<keyword evidence="2" id="KW-1185">Reference proteome</keyword>
<dbReference type="AlphaFoldDB" id="A0A164GJS1"/>
<proteinExistence type="predicted"/>
<sequence>FGQLKMTHNKNFNNNLRLISRSRFQDNTSVLILRVSVETDRSPCSPIIHPGSSKP</sequence>
<evidence type="ECO:0000313" key="2">
    <source>
        <dbReference type="Proteomes" id="UP000076858"/>
    </source>
</evidence>
<feature type="non-terminal residue" evidence="1">
    <location>
        <position position="1"/>
    </location>
</feature>
<evidence type="ECO:0000313" key="1">
    <source>
        <dbReference type="EMBL" id="KZR99042.1"/>
    </source>
</evidence>
<reference evidence="1 2" key="1">
    <citation type="submission" date="2016-03" db="EMBL/GenBank/DDBJ databases">
        <title>EvidentialGene: Evidence-directed Construction of Genes on Genomes.</title>
        <authorList>
            <person name="Gilbert D.G."/>
            <person name="Choi J.-H."/>
            <person name="Mockaitis K."/>
            <person name="Colbourne J."/>
            <person name="Pfrender M."/>
        </authorList>
    </citation>
    <scope>NUCLEOTIDE SEQUENCE [LARGE SCALE GENOMIC DNA]</scope>
    <source>
        <strain evidence="1 2">Xinb3</strain>
        <tissue evidence="1">Complete organism</tissue>
    </source>
</reference>
<dbReference type="EMBL" id="LRGB01014915">
    <property type="protein sequence ID" value="KZR99042.1"/>
    <property type="molecule type" value="Genomic_DNA"/>
</dbReference>
<comment type="caution">
    <text evidence="1">The sequence shown here is derived from an EMBL/GenBank/DDBJ whole genome shotgun (WGS) entry which is preliminary data.</text>
</comment>
<feature type="non-terminal residue" evidence="1">
    <location>
        <position position="55"/>
    </location>
</feature>
<dbReference type="Proteomes" id="UP000076858">
    <property type="component" value="Unassembled WGS sequence"/>
</dbReference>
<protein>
    <submittedName>
        <fullName evidence="1">Uncharacterized protein</fullName>
    </submittedName>
</protein>
<name>A0A164GJS1_9CRUS</name>